<dbReference type="Proteomes" id="UP000256964">
    <property type="component" value="Unassembled WGS sequence"/>
</dbReference>
<name>A0A371D8X6_9APHY</name>
<gene>
    <name evidence="2" type="ORF">OH76DRAFT_1483470</name>
</gene>
<dbReference type="AlphaFoldDB" id="A0A371D8X6"/>
<reference evidence="2 3" key="1">
    <citation type="journal article" date="2018" name="Biotechnol. Biofuels">
        <title>Integrative visual omics of the white-rot fungus Polyporus brumalis exposes the biotechnological potential of its oxidative enzymes for delignifying raw plant biomass.</title>
        <authorList>
            <person name="Miyauchi S."/>
            <person name="Rancon A."/>
            <person name="Drula E."/>
            <person name="Hage H."/>
            <person name="Chaduli D."/>
            <person name="Favel A."/>
            <person name="Grisel S."/>
            <person name="Henrissat B."/>
            <person name="Herpoel-Gimbert I."/>
            <person name="Ruiz-Duenas F.J."/>
            <person name="Chevret D."/>
            <person name="Hainaut M."/>
            <person name="Lin J."/>
            <person name="Wang M."/>
            <person name="Pangilinan J."/>
            <person name="Lipzen A."/>
            <person name="Lesage-Meessen L."/>
            <person name="Navarro D."/>
            <person name="Riley R."/>
            <person name="Grigoriev I.V."/>
            <person name="Zhou S."/>
            <person name="Raouche S."/>
            <person name="Rosso M.N."/>
        </authorList>
    </citation>
    <scope>NUCLEOTIDE SEQUENCE [LARGE SCALE GENOMIC DNA]</scope>
    <source>
        <strain evidence="2 3">BRFM 1820</strain>
    </source>
</reference>
<sequence>MSEVGTTRSVLTSGLVATFIESLLFGAFTVLYGVCTWILLYHRRPHGRQTRNGLLFMASTVMYALTLVHFVFDIYIALESFVRTDGDSVQMSDALETFNGLASPFGAAKFGIYVTQTLIGDGFMIYRAYVVWDRLYRISVVPLVMLIAQVVIGYYVSFAGSPSMSSMTMSESGASCVDALSKAFFLLSFTTNLLSTGLIMKRILCSSIDVQECYPEDSSVRSVKWRVFESILQSAAIYSAASLSLAVTAFVSPTIAFPALHSVFPSVIGIVFLLIVVRICLNTPTSELPRHSMMQLSAPSCPNLPYAVPDVEPRSPCSIRSIPITIHVSVSTTSDRESEMSIGRESPSITKMLDGMGCSTPMSPKARSLVGEDVS</sequence>
<evidence type="ECO:0000313" key="3">
    <source>
        <dbReference type="Proteomes" id="UP000256964"/>
    </source>
</evidence>
<proteinExistence type="predicted"/>
<protein>
    <submittedName>
        <fullName evidence="2">Uncharacterized protein</fullName>
    </submittedName>
</protein>
<feature type="transmembrane region" description="Helical" evidence="1">
    <location>
        <begin position="263"/>
        <end position="281"/>
    </location>
</feature>
<dbReference type="STRING" id="139420.A0A371D8X6"/>
<keyword evidence="1" id="KW-0472">Membrane</keyword>
<evidence type="ECO:0000313" key="2">
    <source>
        <dbReference type="EMBL" id="RDX48978.1"/>
    </source>
</evidence>
<feature type="transmembrane region" description="Helical" evidence="1">
    <location>
        <begin position="15"/>
        <end position="41"/>
    </location>
</feature>
<keyword evidence="1" id="KW-0812">Transmembrane</keyword>
<organism evidence="2 3">
    <name type="scientific">Lentinus brumalis</name>
    <dbReference type="NCBI Taxonomy" id="2498619"/>
    <lineage>
        <taxon>Eukaryota</taxon>
        <taxon>Fungi</taxon>
        <taxon>Dikarya</taxon>
        <taxon>Basidiomycota</taxon>
        <taxon>Agaricomycotina</taxon>
        <taxon>Agaricomycetes</taxon>
        <taxon>Polyporales</taxon>
        <taxon>Polyporaceae</taxon>
        <taxon>Lentinus</taxon>
    </lineage>
</organism>
<evidence type="ECO:0000256" key="1">
    <source>
        <dbReference type="SAM" id="Phobius"/>
    </source>
</evidence>
<feature type="transmembrane region" description="Helical" evidence="1">
    <location>
        <begin position="140"/>
        <end position="159"/>
    </location>
</feature>
<feature type="transmembrane region" description="Helical" evidence="1">
    <location>
        <begin position="231"/>
        <end position="251"/>
    </location>
</feature>
<dbReference type="EMBL" id="KZ857408">
    <property type="protein sequence ID" value="RDX48978.1"/>
    <property type="molecule type" value="Genomic_DNA"/>
</dbReference>
<keyword evidence="3" id="KW-1185">Reference proteome</keyword>
<dbReference type="OrthoDB" id="2756618at2759"/>
<feature type="transmembrane region" description="Helical" evidence="1">
    <location>
        <begin position="179"/>
        <end position="199"/>
    </location>
</feature>
<keyword evidence="1" id="KW-1133">Transmembrane helix</keyword>
<accession>A0A371D8X6</accession>
<feature type="transmembrane region" description="Helical" evidence="1">
    <location>
        <begin position="53"/>
        <end position="78"/>
    </location>
</feature>